<reference evidence="6" key="1">
    <citation type="journal article" date="2020" name="Stud. Mycol.">
        <title>101 Dothideomycetes genomes: a test case for predicting lifestyles and emergence of pathogens.</title>
        <authorList>
            <person name="Haridas S."/>
            <person name="Albert R."/>
            <person name="Binder M."/>
            <person name="Bloem J."/>
            <person name="Labutti K."/>
            <person name="Salamov A."/>
            <person name="Andreopoulos B."/>
            <person name="Baker S."/>
            <person name="Barry K."/>
            <person name="Bills G."/>
            <person name="Bluhm B."/>
            <person name="Cannon C."/>
            <person name="Castanera R."/>
            <person name="Culley D."/>
            <person name="Daum C."/>
            <person name="Ezra D."/>
            <person name="Gonzalez J."/>
            <person name="Henrissat B."/>
            <person name="Kuo A."/>
            <person name="Liang C."/>
            <person name="Lipzen A."/>
            <person name="Lutzoni F."/>
            <person name="Magnuson J."/>
            <person name="Mondo S."/>
            <person name="Nolan M."/>
            <person name="Ohm R."/>
            <person name="Pangilinan J."/>
            <person name="Park H.-J."/>
            <person name="Ramirez L."/>
            <person name="Alfaro M."/>
            <person name="Sun H."/>
            <person name="Tritt A."/>
            <person name="Yoshinaga Y."/>
            <person name="Zwiers L.-H."/>
            <person name="Turgeon B."/>
            <person name="Goodwin S."/>
            <person name="Spatafora J."/>
            <person name="Crous P."/>
            <person name="Grigoriev I."/>
        </authorList>
    </citation>
    <scope>NUCLEOTIDE SEQUENCE</scope>
    <source>
        <strain evidence="6">CBS 116435</strain>
    </source>
</reference>
<feature type="transmembrane region" description="Helical" evidence="4">
    <location>
        <begin position="56"/>
        <end position="72"/>
    </location>
</feature>
<evidence type="ECO:0000313" key="7">
    <source>
        <dbReference type="Proteomes" id="UP000799441"/>
    </source>
</evidence>
<keyword evidence="2 4" id="KW-1133">Transmembrane helix</keyword>
<keyword evidence="1 4" id="KW-0812">Transmembrane</keyword>
<evidence type="ECO:0000313" key="6">
    <source>
        <dbReference type="EMBL" id="KAF2720342.1"/>
    </source>
</evidence>
<keyword evidence="3 4" id="KW-0472">Membrane</keyword>
<dbReference type="EMBL" id="MU003800">
    <property type="protein sequence ID" value="KAF2720342.1"/>
    <property type="molecule type" value="Genomic_DNA"/>
</dbReference>
<evidence type="ECO:0000256" key="4">
    <source>
        <dbReference type="RuleBase" id="RU367098"/>
    </source>
</evidence>
<protein>
    <recommendedName>
        <fullName evidence="4">Altered inheritance of mitochondria protein 11</fullName>
    </recommendedName>
</protein>
<organism evidence="6 7">
    <name type="scientific">Polychaeton citri CBS 116435</name>
    <dbReference type="NCBI Taxonomy" id="1314669"/>
    <lineage>
        <taxon>Eukaryota</taxon>
        <taxon>Fungi</taxon>
        <taxon>Dikarya</taxon>
        <taxon>Ascomycota</taxon>
        <taxon>Pezizomycotina</taxon>
        <taxon>Dothideomycetes</taxon>
        <taxon>Dothideomycetidae</taxon>
        <taxon>Capnodiales</taxon>
        <taxon>Capnodiaceae</taxon>
        <taxon>Polychaeton</taxon>
    </lineage>
</organism>
<sequence>MSWWDKYLAPGDVRAQHPQQVQGQQGHSDSTERKQPLIQTEPARIDPAHRWRRQNALFFGGIAFTCLSLFVTRRSLIRKRISTSPKTFTPSNPQHPPEAGIPEGTSKDAITKGDGALDAAHALGLATLNVFSFFLLSIGAGAKYFDIADMEDLRDKVRRGLGFDVYGGNSNADKEIEGWVAEILARKDEGVSGIKEGVAEALAKMQEKENAEAEKLKGLGK</sequence>
<accession>A0A9P4ULN7</accession>
<comment type="caution">
    <text evidence="6">The sequence shown here is derived from an EMBL/GenBank/DDBJ whole genome shotgun (WGS) entry which is preliminary data.</text>
</comment>
<dbReference type="PANTHER" id="PTHR39136:SF1">
    <property type="entry name" value="ALTERED INHERITANCE OF MITOCHONDRIA PROTEIN 11"/>
    <property type="match status" value="1"/>
</dbReference>
<feature type="region of interest" description="Disordered" evidence="5">
    <location>
        <begin position="82"/>
        <end position="106"/>
    </location>
</feature>
<feature type="compositionally biased region" description="Polar residues" evidence="5">
    <location>
        <begin position="82"/>
        <end position="92"/>
    </location>
</feature>
<feature type="region of interest" description="Disordered" evidence="5">
    <location>
        <begin position="14"/>
        <end position="46"/>
    </location>
</feature>
<gene>
    <name evidence="4" type="primary">AIM11</name>
    <name evidence="6" type="ORF">K431DRAFT_226654</name>
</gene>
<dbReference type="PANTHER" id="PTHR39136">
    <property type="entry name" value="ALTERED INHERITANCE OF MITOCHONDRIA PROTEIN 11"/>
    <property type="match status" value="1"/>
</dbReference>
<comment type="subcellular location">
    <subcellularLocation>
        <location evidence="4">Membrane</location>
        <topology evidence="4">Multi-pass membrane protein</topology>
    </subcellularLocation>
</comment>
<comment type="similarity">
    <text evidence="4">Belongs to the AIM11 family.</text>
</comment>
<dbReference type="Proteomes" id="UP000799441">
    <property type="component" value="Unassembled WGS sequence"/>
</dbReference>
<evidence type="ECO:0000256" key="2">
    <source>
        <dbReference type="ARBA" id="ARBA00022989"/>
    </source>
</evidence>
<evidence type="ECO:0000256" key="1">
    <source>
        <dbReference type="ARBA" id="ARBA00022692"/>
    </source>
</evidence>
<dbReference type="OrthoDB" id="3558022at2759"/>
<feature type="compositionally biased region" description="Low complexity" evidence="5">
    <location>
        <begin position="16"/>
        <end position="27"/>
    </location>
</feature>
<evidence type="ECO:0000256" key="3">
    <source>
        <dbReference type="ARBA" id="ARBA00023136"/>
    </source>
</evidence>
<dbReference type="AlphaFoldDB" id="A0A9P4ULN7"/>
<dbReference type="GO" id="GO:0016020">
    <property type="term" value="C:membrane"/>
    <property type="evidence" value="ECO:0007669"/>
    <property type="project" value="UniProtKB-SubCell"/>
</dbReference>
<dbReference type="GO" id="GO:0005739">
    <property type="term" value="C:mitochondrion"/>
    <property type="evidence" value="ECO:0007669"/>
    <property type="project" value="TreeGrafter"/>
</dbReference>
<name>A0A9P4ULN7_9PEZI</name>
<proteinExistence type="inferred from homology"/>
<evidence type="ECO:0000256" key="5">
    <source>
        <dbReference type="SAM" id="MobiDB-lite"/>
    </source>
</evidence>
<dbReference type="InterPro" id="IPR038814">
    <property type="entry name" value="AIM11"/>
</dbReference>
<keyword evidence="7" id="KW-1185">Reference proteome</keyword>